<organism evidence="1 2">
    <name type="scientific">Elysia crispata</name>
    <name type="common">lettuce slug</name>
    <dbReference type="NCBI Taxonomy" id="231223"/>
    <lineage>
        <taxon>Eukaryota</taxon>
        <taxon>Metazoa</taxon>
        <taxon>Spiralia</taxon>
        <taxon>Lophotrochozoa</taxon>
        <taxon>Mollusca</taxon>
        <taxon>Gastropoda</taxon>
        <taxon>Heterobranchia</taxon>
        <taxon>Euthyneura</taxon>
        <taxon>Panpulmonata</taxon>
        <taxon>Sacoglossa</taxon>
        <taxon>Placobranchoidea</taxon>
        <taxon>Plakobranchidae</taxon>
        <taxon>Elysia</taxon>
    </lineage>
</organism>
<protein>
    <submittedName>
        <fullName evidence="1">Uncharacterized protein</fullName>
    </submittedName>
</protein>
<comment type="caution">
    <text evidence="1">The sequence shown here is derived from an EMBL/GenBank/DDBJ whole genome shotgun (WGS) entry which is preliminary data.</text>
</comment>
<gene>
    <name evidence="1" type="ORF">RRG08_038802</name>
</gene>
<name>A0AAE0YSP8_9GAST</name>
<dbReference type="EMBL" id="JAWDGP010005524">
    <property type="protein sequence ID" value="KAK3756307.1"/>
    <property type="molecule type" value="Genomic_DNA"/>
</dbReference>
<proteinExistence type="predicted"/>
<evidence type="ECO:0000313" key="2">
    <source>
        <dbReference type="Proteomes" id="UP001283361"/>
    </source>
</evidence>
<dbReference type="AlphaFoldDB" id="A0AAE0YSP8"/>
<accession>A0AAE0YSP8</accession>
<keyword evidence="2" id="KW-1185">Reference proteome</keyword>
<sequence>MTLYSKIKTYIWDTSQFQSRNMTLYSKIKSYIWDTSQFQSRNITLYSKIKTYIWDTSQFQSRNMTLYSKIKSYIWDTSQFQFRNMTLYSKIKTCIWDTSQFQSRNMTLYSKIKSYIWDTSQFQSRNMTLYSKIKTCIWDTSRFQSRNMTLYRRTALPQHLHRLNAAPVTDILSSEAFFYMDLRLTCVMVRLTWTFNLWEISSVRSGPRYWHVDMRWGDVIIVKEIPNSVCRGDQPNAITPHPHPRSPSLCPLNHPFCNIQILSVAFVDDYTHTQRRGSGTKAPLGRPSWSRSLQTWEPGRLLTNIHSGWTKSGELGLFFGNAAQDGPISKRGQQAGGAFFLGRFERKSIRFRVPVYMEEQNW</sequence>
<dbReference type="Proteomes" id="UP001283361">
    <property type="component" value="Unassembled WGS sequence"/>
</dbReference>
<reference evidence="1" key="1">
    <citation type="journal article" date="2023" name="G3 (Bethesda)">
        <title>A reference genome for the long-term kleptoplast-retaining sea slug Elysia crispata morphotype clarki.</title>
        <authorList>
            <person name="Eastman K.E."/>
            <person name="Pendleton A.L."/>
            <person name="Shaikh M.A."/>
            <person name="Suttiyut T."/>
            <person name="Ogas R."/>
            <person name="Tomko P."/>
            <person name="Gavelis G."/>
            <person name="Widhalm J.R."/>
            <person name="Wisecaver J.H."/>
        </authorList>
    </citation>
    <scope>NUCLEOTIDE SEQUENCE</scope>
    <source>
        <strain evidence="1">ECLA1</strain>
    </source>
</reference>
<evidence type="ECO:0000313" key="1">
    <source>
        <dbReference type="EMBL" id="KAK3756307.1"/>
    </source>
</evidence>